<comment type="caution">
    <text evidence="2">The sequence shown here is derived from an EMBL/GenBank/DDBJ whole genome shotgun (WGS) entry which is preliminary data.</text>
</comment>
<name>A0AAD7C6M9_MYCRO</name>
<dbReference type="EMBL" id="JARKIE010000427">
    <property type="protein sequence ID" value="KAJ7640555.1"/>
    <property type="molecule type" value="Genomic_DNA"/>
</dbReference>
<gene>
    <name evidence="2" type="ORF">B0H17DRAFT_1148964</name>
</gene>
<accession>A0AAD7C6M9</accession>
<feature type="region of interest" description="Disordered" evidence="1">
    <location>
        <begin position="126"/>
        <end position="161"/>
    </location>
</feature>
<evidence type="ECO:0000313" key="3">
    <source>
        <dbReference type="Proteomes" id="UP001221757"/>
    </source>
</evidence>
<evidence type="ECO:0000313" key="2">
    <source>
        <dbReference type="EMBL" id="KAJ7640555.1"/>
    </source>
</evidence>
<evidence type="ECO:0000256" key="1">
    <source>
        <dbReference type="SAM" id="MobiDB-lite"/>
    </source>
</evidence>
<protein>
    <submittedName>
        <fullName evidence="2">Uncharacterized protein</fullName>
    </submittedName>
</protein>
<dbReference type="AlphaFoldDB" id="A0AAD7C6M9"/>
<keyword evidence="3" id="KW-1185">Reference proteome</keyword>
<reference evidence="2" key="1">
    <citation type="submission" date="2023-03" db="EMBL/GenBank/DDBJ databases">
        <title>Massive genome expansion in bonnet fungi (Mycena s.s.) driven by repeated elements and novel gene families across ecological guilds.</title>
        <authorList>
            <consortium name="Lawrence Berkeley National Laboratory"/>
            <person name="Harder C.B."/>
            <person name="Miyauchi S."/>
            <person name="Viragh M."/>
            <person name="Kuo A."/>
            <person name="Thoen E."/>
            <person name="Andreopoulos B."/>
            <person name="Lu D."/>
            <person name="Skrede I."/>
            <person name="Drula E."/>
            <person name="Henrissat B."/>
            <person name="Morin E."/>
            <person name="Kohler A."/>
            <person name="Barry K."/>
            <person name="LaButti K."/>
            <person name="Morin E."/>
            <person name="Salamov A."/>
            <person name="Lipzen A."/>
            <person name="Mereny Z."/>
            <person name="Hegedus B."/>
            <person name="Baldrian P."/>
            <person name="Stursova M."/>
            <person name="Weitz H."/>
            <person name="Taylor A."/>
            <person name="Grigoriev I.V."/>
            <person name="Nagy L.G."/>
            <person name="Martin F."/>
            <person name="Kauserud H."/>
        </authorList>
    </citation>
    <scope>NUCLEOTIDE SEQUENCE</scope>
    <source>
        <strain evidence="2">CBHHK067</strain>
    </source>
</reference>
<proteinExistence type="predicted"/>
<dbReference type="Proteomes" id="UP001221757">
    <property type="component" value="Unassembled WGS sequence"/>
</dbReference>
<organism evidence="2 3">
    <name type="scientific">Mycena rosella</name>
    <name type="common">Pink bonnet</name>
    <name type="synonym">Agaricus rosellus</name>
    <dbReference type="NCBI Taxonomy" id="1033263"/>
    <lineage>
        <taxon>Eukaryota</taxon>
        <taxon>Fungi</taxon>
        <taxon>Dikarya</taxon>
        <taxon>Basidiomycota</taxon>
        <taxon>Agaricomycotina</taxon>
        <taxon>Agaricomycetes</taxon>
        <taxon>Agaricomycetidae</taxon>
        <taxon>Agaricales</taxon>
        <taxon>Marasmiineae</taxon>
        <taxon>Mycenaceae</taxon>
        <taxon>Mycena</taxon>
    </lineage>
</organism>
<sequence length="161" mass="18049">MYVVSPCSAIASVDYTDNTAVPISAQGTTRSKSADVERDIRLLYILESVLQRDEEDPRSDADRAEHPHPEKRGVIVRESTGVVFLLESMPFPPSMWAGRLWARRCSWHAYGNEVLAQYNVPSEEEIAALSDSDADDEEEEEEEIDLADTDSEMEVDNELNG</sequence>